<keyword evidence="1" id="KW-0547">Nucleotide-binding</keyword>
<dbReference type="SUPFAM" id="SSF53067">
    <property type="entry name" value="Actin-like ATPase domain"/>
    <property type="match status" value="1"/>
</dbReference>
<dbReference type="AlphaFoldDB" id="A0A542Y6R6"/>
<dbReference type="Gene3D" id="3.30.420.40">
    <property type="match status" value="2"/>
</dbReference>
<feature type="compositionally biased region" description="Basic residues" evidence="4">
    <location>
        <begin position="318"/>
        <end position="337"/>
    </location>
</feature>
<keyword evidence="3" id="KW-0143">Chaperone</keyword>
<keyword evidence="2" id="KW-0067">ATP-binding</keyword>
<proteinExistence type="predicted"/>
<name>A0A542Y6R6_9MICO</name>
<dbReference type="InterPro" id="IPR013126">
    <property type="entry name" value="Hsp_70_fam"/>
</dbReference>
<dbReference type="Proteomes" id="UP000319094">
    <property type="component" value="Unassembled WGS sequence"/>
</dbReference>
<dbReference type="PANTHER" id="PTHR42749">
    <property type="entry name" value="CELL SHAPE-DETERMINING PROTEIN MREB"/>
    <property type="match status" value="1"/>
</dbReference>
<evidence type="ECO:0000313" key="5">
    <source>
        <dbReference type="EMBL" id="TQL43724.1"/>
    </source>
</evidence>
<accession>A0A542Y6R6</accession>
<dbReference type="GO" id="GO:0005524">
    <property type="term" value="F:ATP binding"/>
    <property type="evidence" value="ECO:0007669"/>
    <property type="project" value="UniProtKB-KW"/>
</dbReference>
<dbReference type="EMBL" id="VFON01000001">
    <property type="protein sequence ID" value="TQL43724.1"/>
    <property type="molecule type" value="Genomic_DNA"/>
</dbReference>
<sequence length="360" mass="37862">MTISAGATGAGIIGIEAGATGLEFSSGERVDFDPAGAPADLLQRIADGVPYVRVVDGTSEVIESVGLYASMVAEAIRGRGVAEPVALAVPGWWPPQVVAELANALAGLGVYADLVNDAEAAVAGYQASIEPLPDTVAVVSLRSRLTSLVVVRDCATRPRAVPSPRLVSSEGGEHLDAAVLQHLVRGLTDLGDEIDVTSSETLRAAREALEQCRNLRETLSRSAMASVQPRLPGAERKLLLVRSELDELADPWLEAILRMLRTAIEQSDEEIGAVLLTGGLAVMPVISQRLSADLGLAVHVPDDLRLTAARGAISLHPGPRRRPSGLRSWWHKLRPPHSAHGAEAPPGSGIPTRASALVQR</sequence>
<dbReference type="RefSeq" id="WP_170219681.1">
    <property type="nucleotide sequence ID" value="NZ_BAAAUY010000001.1"/>
</dbReference>
<dbReference type="Gene3D" id="3.90.640.10">
    <property type="entry name" value="Actin, Chain A, domain 4"/>
    <property type="match status" value="1"/>
</dbReference>
<dbReference type="InterPro" id="IPR043129">
    <property type="entry name" value="ATPase_NBD"/>
</dbReference>
<organism evidence="5 6">
    <name type="scientific">Leucobacter komagatae</name>
    <dbReference type="NCBI Taxonomy" id="55969"/>
    <lineage>
        <taxon>Bacteria</taxon>
        <taxon>Bacillati</taxon>
        <taxon>Actinomycetota</taxon>
        <taxon>Actinomycetes</taxon>
        <taxon>Micrococcales</taxon>
        <taxon>Microbacteriaceae</taxon>
        <taxon>Leucobacter</taxon>
    </lineage>
</organism>
<keyword evidence="6" id="KW-1185">Reference proteome</keyword>
<dbReference type="GO" id="GO:0140662">
    <property type="term" value="F:ATP-dependent protein folding chaperone"/>
    <property type="evidence" value="ECO:0007669"/>
    <property type="project" value="InterPro"/>
</dbReference>
<evidence type="ECO:0000256" key="2">
    <source>
        <dbReference type="ARBA" id="ARBA00022840"/>
    </source>
</evidence>
<gene>
    <name evidence="5" type="ORF">FB468_1755</name>
</gene>
<evidence type="ECO:0000313" key="6">
    <source>
        <dbReference type="Proteomes" id="UP000319094"/>
    </source>
</evidence>
<evidence type="ECO:0000256" key="1">
    <source>
        <dbReference type="ARBA" id="ARBA00022741"/>
    </source>
</evidence>
<dbReference type="Pfam" id="PF00012">
    <property type="entry name" value="HSP70"/>
    <property type="match status" value="1"/>
</dbReference>
<reference evidence="5 6" key="1">
    <citation type="submission" date="2019-06" db="EMBL/GenBank/DDBJ databases">
        <title>Sequencing the genomes of 1000 actinobacteria strains.</title>
        <authorList>
            <person name="Klenk H.-P."/>
        </authorList>
    </citation>
    <scope>NUCLEOTIDE SEQUENCE [LARGE SCALE GENOMIC DNA]</scope>
    <source>
        <strain evidence="5 6">DSM 8803</strain>
    </source>
</reference>
<protein>
    <submittedName>
        <fullName evidence="5">Hsp70 protein</fullName>
    </submittedName>
</protein>
<feature type="region of interest" description="Disordered" evidence="4">
    <location>
        <begin position="315"/>
        <end position="360"/>
    </location>
</feature>
<evidence type="ECO:0000256" key="3">
    <source>
        <dbReference type="ARBA" id="ARBA00023186"/>
    </source>
</evidence>
<evidence type="ECO:0000256" key="4">
    <source>
        <dbReference type="SAM" id="MobiDB-lite"/>
    </source>
</evidence>
<comment type="caution">
    <text evidence="5">The sequence shown here is derived from an EMBL/GenBank/DDBJ whole genome shotgun (WGS) entry which is preliminary data.</text>
</comment>
<dbReference type="PANTHER" id="PTHR42749:SF1">
    <property type="entry name" value="CELL SHAPE-DETERMINING PROTEIN MREB"/>
    <property type="match status" value="1"/>
</dbReference>